<dbReference type="PROSITE" id="PS00666">
    <property type="entry name" value="DHDPS_2"/>
    <property type="match status" value="1"/>
</dbReference>
<evidence type="ECO:0000256" key="4">
    <source>
        <dbReference type="ARBA" id="ARBA00004496"/>
    </source>
</evidence>
<dbReference type="SUPFAM" id="SSF56281">
    <property type="entry name" value="Metallo-hydrolase/oxidoreductase"/>
    <property type="match status" value="1"/>
</dbReference>
<keyword evidence="23" id="KW-0456">Lyase</keyword>
<dbReference type="NCBIfam" id="TIGR00674">
    <property type="entry name" value="dapA"/>
    <property type="match status" value="1"/>
</dbReference>
<evidence type="ECO:0000256" key="9">
    <source>
        <dbReference type="ARBA" id="ARBA00012215"/>
    </source>
</evidence>
<evidence type="ECO:0000256" key="27">
    <source>
        <dbReference type="ARBA" id="ARBA00033610"/>
    </source>
</evidence>
<evidence type="ECO:0000256" key="5">
    <source>
        <dbReference type="ARBA" id="ARBA00005120"/>
    </source>
</evidence>
<evidence type="ECO:0000256" key="13">
    <source>
        <dbReference type="ARBA" id="ARBA00022605"/>
    </source>
</evidence>
<dbReference type="GO" id="GO:0004534">
    <property type="term" value="F:5'-3' RNA exonuclease activity"/>
    <property type="evidence" value="ECO:0007669"/>
    <property type="project" value="InterPro"/>
</dbReference>
<comment type="pathway">
    <text evidence="5">Amino-acid biosynthesis; L-lysine biosynthesis via DAP pathway; (S)-tetrahydrodipicolinate from L-aspartate: step 3/4.</text>
</comment>
<evidence type="ECO:0000256" key="16">
    <source>
        <dbReference type="ARBA" id="ARBA00022759"/>
    </source>
</evidence>
<keyword evidence="24" id="KW-0704">Schiff base</keyword>
<comment type="catalytic activity">
    <reaction evidence="27">
        <text>(4R)-4-hydroxy-2-oxoglutarate = glyoxylate + pyruvate</text>
        <dbReference type="Rhea" id="RHEA:30687"/>
        <dbReference type="ChEBI" id="CHEBI:15361"/>
        <dbReference type="ChEBI" id="CHEBI:36655"/>
        <dbReference type="ChEBI" id="CHEBI:62213"/>
        <dbReference type="EC" id="4.1.3.16"/>
    </reaction>
</comment>
<evidence type="ECO:0000256" key="15">
    <source>
        <dbReference type="ARBA" id="ARBA00022723"/>
    </source>
</evidence>
<dbReference type="InterPro" id="IPR005263">
    <property type="entry name" value="DapA"/>
</dbReference>
<dbReference type="InterPro" id="IPR055132">
    <property type="entry name" value="RNase_J_b_CASP"/>
</dbReference>
<dbReference type="Pfam" id="PF00753">
    <property type="entry name" value="Lactamase_B"/>
    <property type="match status" value="1"/>
</dbReference>
<evidence type="ECO:0000256" key="14">
    <source>
        <dbReference type="ARBA" id="ARBA00022722"/>
    </source>
</evidence>
<dbReference type="GO" id="GO:0008700">
    <property type="term" value="F:(R,S)-4-hydroxy-2-oxoglutarate aldolase activity"/>
    <property type="evidence" value="ECO:0007669"/>
    <property type="project" value="UniProtKB-EC"/>
</dbReference>
<dbReference type="InterPro" id="IPR036866">
    <property type="entry name" value="RibonucZ/Hydroxyglut_hydro"/>
</dbReference>
<evidence type="ECO:0000256" key="3">
    <source>
        <dbReference type="ARBA" id="ARBA00003294"/>
    </source>
</evidence>
<evidence type="ECO:0000256" key="24">
    <source>
        <dbReference type="ARBA" id="ARBA00023270"/>
    </source>
</evidence>
<dbReference type="InterPro" id="IPR011108">
    <property type="entry name" value="RMMBL"/>
</dbReference>
<proteinExistence type="inferred from homology"/>
<comment type="caution">
    <text evidence="31">The sequence shown here is derived from an EMBL/GenBank/DDBJ whole genome shotgun (WGS) entry which is preliminary data.</text>
</comment>
<comment type="catalytic activity">
    <reaction evidence="29">
        <text>L-aspartate 4-semialdehyde + pyruvate = (2S,4S)-4-hydroxy-2,3,4,5-tetrahydrodipicolinate + H2O + H(+)</text>
        <dbReference type="Rhea" id="RHEA:34171"/>
        <dbReference type="ChEBI" id="CHEBI:15361"/>
        <dbReference type="ChEBI" id="CHEBI:15377"/>
        <dbReference type="ChEBI" id="CHEBI:15378"/>
        <dbReference type="ChEBI" id="CHEBI:67139"/>
        <dbReference type="ChEBI" id="CHEBI:537519"/>
        <dbReference type="EC" id="4.3.3.7"/>
    </reaction>
</comment>
<dbReference type="Gene3D" id="3.60.15.10">
    <property type="entry name" value="Ribonuclease Z/Hydroxyacylglutathione hydrolase-like"/>
    <property type="match status" value="2"/>
</dbReference>
<dbReference type="Gene3D" id="3.10.20.580">
    <property type="match status" value="1"/>
</dbReference>
<dbReference type="GO" id="GO:0008840">
    <property type="term" value="F:4-hydroxy-tetrahydrodipicolinate synthase activity"/>
    <property type="evidence" value="ECO:0007669"/>
    <property type="project" value="UniProtKB-EC"/>
</dbReference>
<organism evidence="31 32">
    <name type="scientific">Spodoptera exigua</name>
    <name type="common">Beet armyworm</name>
    <name type="synonym">Noctua fulgens</name>
    <dbReference type="NCBI Taxonomy" id="7107"/>
    <lineage>
        <taxon>Eukaryota</taxon>
        <taxon>Metazoa</taxon>
        <taxon>Ecdysozoa</taxon>
        <taxon>Arthropoda</taxon>
        <taxon>Hexapoda</taxon>
        <taxon>Insecta</taxon>
        <taxon>Pterygota</taxon>
        <taxon>Neoptera</taxon>
        <taxon>Endopterygota</taxon>
        <taxon>Lepidoptera</taxon>
        <taxon>Glossata</taxon>
        <taxon>Ditrysia</taxon>
        <taxon>Noctuoidea</taxon>
        <taxon>Noctuidae</taxon>
        <taxon>Amphipyrinae</taxon>
        <taxon>Spodoptera</taxon>
    </lineage>
</organism>
<comment type="function">
    <text evidence="2">Catalyzes the final step in the metabolic pathway of hydroxyproline.</text>
</comment>
<dbReference type="PRINTS" id="PR00146">
    <property type="entry name" value="DHPICSNTHASE"/>
</dbReference>
<dbReference type="InterPro" id="IPR001279">
    <property type="entry name" value="Metallo-B-lactamas"/>
</dbReference>
<comment type="function">
    <text evidence="3">Catalyzes the condensation of (S)-aspartate-beta-semialdehyde [(S)-ASA] and pyruvate to 4-hydroxy-tetrahydrodipicolinate (HTPA).</text>
</comment>
<dbReference type="HAMAP" id="MF_00418">
    <property type="entry name" value="DapA"/>
    <property type="match status" value="1"/>
</dbReference>
<evidence type="ECO:0000256" key="8">
    <source>
        <dbReference type="ARBA" id="ARBA00012086"/>
    </source>
</evidence>
<dbReference type="NCBIfam" id="TIGR00649">
    <property type="entry name" value="MG423"/>
    <property type="match status" value="1"/>
</dbReference>
<dbReference type="InterPro" id="IPR041636">
    <property type="entry name" value="RNase_J_C"/>
</dbReference>
<keyword evidence="15" id="KW-0479">Metal-binding</keyword>
<dbReference type="UniPathway" id="UPA00034">
    <property type="reaction ID" value="UER00017"/>
</dbReference>
<dbReference type="InterPro" id="IPR013785">
    <property type="entry name" value="Aldolase_TIM"/>
</dbReference>
<dbReference type="SMART" id="SM00849">
    <property type="entry name" value="Lactamase_B"/>
    <property type="match status" value="1"/>
</dbReference>
<evidence type="ECO:0000256" key="23">
    <source>
        <dbReference type="ARBA" id="ARBA00023239"/>
    </source>
</evidence>
<evidence type="ECO:0000256" key="1">
    <source>
        <dbReference type="ARBA" id="ARBA00001947"/>
    </source>
</evidence>
<evidence type="ECO:0000256" key="7">
    <source>
        <dbReference type="ARBA" id="ARBA00011881"/>
    </source>
</evidence>
<dbReference type="GO" id="GO:0031123">
    <property type="term" value="P:RNA 3'-end processing"/>
    <property type="evidence" value="ECO:0007669"/>
    <property type="project" value="UniProtKB-ARBA"/>
</dbReference>
<keyword evidence="21" id="KW-0220">Diaminopimelate biosynthesis</keyword>
<comment type="cofactor">
    <cofactor evidence="1">
        <name>Zn(2+)</name>
        <dbReference type="ChEBI" id="CHEBI:29105"/>
    </cofactor>
</comment>
<dbReference type="Pfam" id="PF00701">
    <property type="entry name" value="DHDPS"/>
    <property type="match status" value="1"/>
</dbReference>
<dbReference type="Pfam" id="PF07521">
    <property type="entry name" value="RMMBL"/>
    <property type="match status" value="1"/>
</dbReference>
<comment type="catalytic activity">
    <reaction evidence="28">
        <text>(4S)-4-hydroxy-2-oxoglutarate = glyoxylate + pyruvate</text>
        <dbReference type="Rhea" id="RHEA:35639"/>
        <dbReference type="ChEBI" id="CHEBI:15361"/>
        <dbReference type="ChEBI" id="CHEBI:36655"/>
        <dbReference type="ChEBI" id="CHEBI:71685"/>
        <dbReference type="EC" id="4.1.3.16"/>
    </reaction>
</comment>
<comment type="subunit">
    <text evidence="7">Homotetramer.</text>
</comment>
<evidence type="ECO:0000256" key="10">
    <source>
        <dbReference type="ARBA" id="ARBA00018425"/>
    </source>
</evidence>
<evidence type="ECO:0000256" key="20">
    <source>
        <dbReference type="ARBA" id="ARBA00022884"/>
    </source>
</evidence>
<dbReference type="GO" id="GO:0004521">
    <property type="term" value="F:RNA endonuclease activity"/>
    <property type="evidence" value="ECO:0007669"/>
    <property type="project" value="InterPro"/>
</dbReference>
<dbReference type="SUPFAM" id="SSF51569">
    <property type="entry name" value="Aldolase"/>
    <property type="match status" value="1"/>
</dbReference>
<evidence type="ECO:0000256" key="25">
    <source>
        <dbReference type="ARBA" id="ARBA00030874"/>
    </source>
</evidence>
<evidence type="ECO:0000256" key="12">
    <source>
        <dbReference type="ARBA" id="ARBA00022552"/>
    </source>
</evidence>
<feature type="domain" description="Metallo-beta-lactamase" evidence="30">
    <location>
        <begin position="262"/>
        <end position="462"/>
    </location>
</feature>
<dbReference type="InterPro" id="IPR020624">
    <property type="entry name" value="Schiff_base-form_aldolases_CS"/>
</dbReference>
<dbReference type="SMART" id="SM01130">
    <property type="entry name" value="DHDPS"/>
    <property type="match status" value="1"/>
</dbReference>
<dbReference type="CDD" id="cd07714">
    <property type="entry name" value="RNaseJ_MBL-fold"/>
    <property type="match status" value="1"/>
</dbReference>
<dbReference type="Proteomes" id="UP000648187">
    <property type="component" value="Unassembled WGS sequence"/>
</dbReference>
<dbReference type="GO" id="GO:0005737">
    <property type="term" value="C:cytoplasm"/>
    <property type="evidence" value="ECO:0007669"/>
    <property type="project" value="UniProtKB-SubCell"/>
</dbReference>
<evidence type="ECO:0000256" key="29">
    <source>
        <dbReference type="ARBA" id="ARBA00047836"/>
    </source>
</evidence>
<evidence type="ECO:0000256" key="2">
    <source>
        <dbReference type="ARBA" id="ARBA00002577"/>
    </source>
</evidence>
<sequence length="808" mass="89117">MVTPFDENGAIDFAKLPQLVNHLLDNHTEGIILAGTTGESPTLTHDEEIELFNEVIRLVDGRVPIICGVGTNDTRDSVEFVKELSAIRGIDAGLAVVPYYNKPNQEGLYQHFKAIAEASDLPIILYNVPGRTVASLDVATSLRLAELDNIIAIKECAGLDALTELIEKAPKDFLVYTGEDSLAFVTKALGGQGVISVASHIFGTEMYEMFQALDQEEVKKAASIQRQVLPKMNALFSVPSPAPVKAVLNHLGVSVGGVRENGKNMYIAEVEDEIFVLDCGLKYPENELLGIDVVIPDFTYLEENIDRVAGIFLTHGHADAIGALPYLLAKVHVPVFGTKLTVELAKLNVEAHAGSKDFDDFHVVDAHTEIDFAHATISFFRTTHTIPDSIGINLKTAEGNIVYTGDFKFDQSAIPMYQTDFGRLAEIGNEGVLALLSDSSNAENPAQVVSELQIADEVFDTIRYWEGRIIVACVASNLQRVQQVLDAAHRSDRKVVLTGQDFQRIINTAIDLDKLKLPSEDLIVPAKDMKKYQADQLVVLETGNMGEPIKSLQKMANGTHRVIKIQDGDLVYITTTPTTAMETAVAKTEDIVYRAGGIVKQISDNMRVSGHANPTDLQLMLNLIKPKYVIPVQGEYRQLAAHADLAHEIGIPYKNIFITGRGDILEYSKQKMTVAGSTTADNIMIDGIGVGDIGNIVLRDRRILSEDGIFVAVVTINRREKRIVSPAKITSRGFVYVKTSKDLMKESSNIVTEIVEKHLESNDFEWSKLKQDIREQLSRYLFEQTKRRPVILPVIMEATQRKGRKTSN</sequence>
<accession>A0A835G1N4</accession>
<evidence type="ECO:0000256" key="11">
    <source>
        <dbReference type="ARBA" id="ARBA00022490"/>
    </source>
</evidence>
<evidence type="ECO:0000256" key="22">
    <source>
        <dbReference type="ARBA" id="ARBA00023154"/>
    </source>
</evidence>
<dbReference type="GO" id="GO:0006364">
    <property type="term" value="P:rRNA processing"/>
    <property type="evidence" value="ECO:0007669"/>
    <property type="project" value="UniProtKB-KW"/>
</dbReference>
<keyword evidence="11" id="KW-0963">Cytoplasm</keyword>
<dbReference type="PROSITE" id="PS00665">
    <property type="entry name" value="DHDPS_1"/>
    <property type="match status" value="1"/>
</dbReference>
<evidence type="ECO:0000256" key="19">
    <source>
        <dbReference type="ARBA" id="ARBA00022839"/>
    </source>
</evidence>
<evidence type="ECO:0000256" key="26">
    <source>
        <dbReference type="ARBA" id="ARBA00032879"/>
    </source>
</evidence>
<dbReference type="InterPro" id="IPR004613">
    <property type="entry name" value="RNase_J"/>
</dbReference>
<name>A0A835G1N4_SPOEX</name>
<dbReference type="CDD" id="cd00950">
    <property type="entry name" value="DHDPS"/>
    <property type="match status" value="1"/>
</dbReference>
<dbReference type="FunFam" id="3.10.20.580:FF:000001">
    <property type="entry name" value="Ribonuclease J"/>
    <property type="match status" value="1"/>
</dbReference>
<dbReference type="EMBL" id="JACKWZ010000945">
    <property type="protein sequence ID" value="KAF9404563.1"/>
    <property type="molecule type" value="Genomic_DNA"/>
</dbReference>
<gene>
    <name evidence="31" type="ORF">HW555_014276</name>
</gene>
<evidence type="ECO:0000256" key="28">
    <source>
        <dbReference type="ARBA" id="ARBA00033613"/>
    </source>
</evidence>
<protein>
    <recommendedName>
        <fullName evidence="10">4-hydroxy-2-oxoglutarate aldolase, mitochondrial</fullName>
        <ecNumber evidence="9">4.1.3.16</ecNumber>
        <ecNumber evidence="8">4.3.3.7</ecNumber>
    </recommendedName>
    <alternativeName>
        <fullName evidence="26">Dihydrodipicolinate synthase-like</fullName>
    </alternativeName>
    <alternativeName>
        <fullName evidence="25">Probable 2-keto-4-hydroxyglutarate aldolase</fullName>
    </alternativeName>
</protein>
<dbReference type="GO" id="GO:0003723">
    <property type="term" value="F:RNA binding"/>
    <property type="evidence" value="ECO:0007669"/>
    <property type="project" value="UniProtKB-KW"/>
</dbReference>
<dbReference type="PANTHER" id="PTHR43694">
    <property type="entry name" value="RIBONUCLEASE J"/>
    <property type="match status" value="1"/>
</dbReference>
<reference evidence="31" key="1">
    <citation type="submission" date="2020-08" db="EMBL/GenBank/DDBJ databases">
        <title>Spodoptera exigua strain:BAW_Kor-Di-RS1 Genome sequencing and assembly.</title>
        <authorList>
            <person name="Kim J."/>
            <person name="Nam H.Y."/>
            <person name="Kwon M."/>
            <person name="Choi J.H."/>
            <person name="Cho S.R."/>
            <person name="Kim G.-H."/>
        </authorList>
    </citation>
    <scope>NUCLEOTIDE SEQUENCE</scope>
    <source>
        <strain evidence="31">BAW_Kor-Di-RS1</strain>
        <tissue evidence="31">Whole-body</tissue>
    </source>
</reference>
<keyword evidence="19" id="KW-0269">Exonuclease</keyword>
<evidence type="ECO:0000256" key="18">
    <source>
        <dbReference type="ARBA" id="ARBA00022833"/>
    </source>
</evidence>
<dbReference type="EC" id="4.3.3.7" evidence="8"/>
<dbReference type="Pfam" id="PF22505">
    <property type="entry name" value="RNase_J_b_CASP"/>
    <property type="match status" value="1"/>
</dbReference>
<evidence type="ECO:0000313" key="31">
    <source>
        <dbReference type="EMBL" id="KAF9404563.1"/>
    </source>
</evidence>
<dbReference type="InterPro" id="IPR002220">
    <property type="entry name" value="DapA-like"/>
</dbReference>
<dbReference type="GO" id="GO:0019877">
    <property type="term" value="P:diaminopimelate biosynthetic process"/>
    <property type="evidence" value="ECO:0007669"/>
    <property type="project" value="UniProtKB-KW"/>
</dbReference>
<dbReference type="InterPro" id="IPR030854">
    <property type="entry name" value="RNase_J_bac"/>
</dbReference>
<keyword evidence="32" id="KW-1185">Reference proteome</keyword>
<keyword evidence="17" id="KW-0378">Hydrolase</keyword>
<dbReference type="PANTHER" id="PTHR43694:SF4">
    <property type="entry name" value="RIBONUCLEASE J 2"/>
    <property type="match status" value="1"/>
</dbReference>
<keyword evidence="20" id="KW-0694">RNA-binding</keyword>
<dbReference type="Gene3D" id="3.20.20.70">
    <property type="entry name" value="Aldolase class I"/>
    <property type="match status" value="1"/>
</dbReference>
<evidence type="ECO:0000256" key="6">
    <source>
        <dbReference type="ARBA" id="ARBA00007592"/>
    </source>
</evidence>
<evidence type="ECO:0000259" key="30">
    <source>
        <dbReference type="SMART" id="SM00849"/>
    </source>
</evidence>
<dbReference type="Pfam" id="PF17770">
    <property type="entry name" value="RNase_J_C"/>
    <property type="match status" value="1"/>
</dbReference>
<evidence type="ECO:0000256" key="17">
    <source>
        <dbReference type="ARBA" id="ARBA00022801"/>
    </source>
</evidence>
<keyword evidence="16" id="KW-0255">Endonuclease</keyword>
<keyword evidence="14" id="KW-0540">Nuclease</keyword>
<dbReference type="EC" id="4.1.3.16" evidence="9"/>
<evidence type="ECO:0000313" key="32">
    <source>
        <dbReference type="Proteomes" id="UP000648187"/>
    </source>
</evidence>
<dbReference type="InterPro" id="IPR020625">
    <property type="entry name" value="Schiff_base-form_aldolases_AS"/>
</dbReference>
<keyword evidence="12" id="KW-0698">rRNA processing</keyword>
<evidence type="ECO:0000256" key="21">
    <source>
        <dbReference type="ARBA" id="ARBA00022915"/>
    </source>
</evidence>
<comment type="similarity">
    <text evidence="6">Belongs to the DapA family.</text>
</comment>
<dbReference type="AlphaFoldDB" id="A0A835G1N4"/>
<dbReference type="GO" id="GO:0009089">
    <property type="term" value="P:lysine biosynthetic process via diaminopimelate"/>
    <property type="evidence" value="ECO:0007669"/>
    <property type="project" value="UniProtKB-UniPathway"/>
</dbReference>
<keyword evidence="18" id="KW-0862">Zinc</keyword>
<keyword evidence="22" id="KW-0457">Lysine biosynthesis</keyword>
<dbReference type="GO" id="GO:0008270">
    <property type="term" value="F:zinc ion binding"/>
    <property type="evidence" value="ECO:0007669"/>
    <property type="project" value="InterPro"/>
</dbReference>
<keyword evidence="13" id="KW-0028">Amino-acid biosynthesis</keyword>
<dbReference type="HAMAP" id="MF_01491">
    <property type="entry name" value="RNase_J_bact"/>
    <property type="match status" value="1"/>
</dbReference>
<comment type="subcellular location">
    <subcellularLocation>
        <location evidence="4">Cytoplasm</location>
    </subcellularLocation>
</comment>